<proteinExistence type="predicted"/>
<accession>A0A1I5SSX0</accession>
<name>A0A1I5SSX0_9FIRM</name>
<dbReference type="AlphaFoldDB" id="A0A1I5SSX0"/>
<sequence length="50" mass="5743">MKFSKKNENLIHDSGIIKDKRFYKSKIFVGLCQLFSVILIILGILAIFAK</sequence>
<feature type="transmembrane region" description="Helical" evidence="1">
    <location>
        <begin position="27"/>
        <end position="49"/>
    </location>
</feature>
<dbReference type="Proteomes" id="UP000182624">
    <property type="component" value="Unassembled WGS sequence"/>
</dbReference>
<evidence type="ECO:0000313" key="3">
    <source>
        <dbReference type="Proteomes" id="UP000182624"/>
    </source>
</evidence>
<evidence type="ECO:0000313" key="2">
    <source>
        <dbReference type="EMBL" id="SFP73872.1"/>
    </source>
</evidence>
<evidence type="ECO:0000256" key="1">
    <source>
        <dbReference type="SAM" id="Phobius"/>
    </source>
</evidence>
<dbReference type="RefSeq" id="WP_177201601.1">
    <property type="nucleotide sequence ID" value="NZ_FOXO01000007.1"/>
</dbReference>
<gene>
    <name evidence="2" type="ORF">SAMN04487928_10747</name>
</gene>
<keyword evidence="1" id="KW-0472">Membrane</keyword>
<protein>
    <submittedName>
        <fullName evidence="2">Uncharacterized protein</fullName>
    </submittedName>
</protein>
<keyword evidence="1" id="KW-0812">Transmembrane</keyword>
<reference evidence="3" key="1">
    <citation type="submission" date="2016-10" db="EMBL/GenBank/DDBJ databases">
        <authorList>
            <person name="Varghese N."/>
            <person name="Submissions S."/>
        </authorList>
    </citation>
    <scope>NUCLEOTIDE SEQUENCE [LARGE SCALE GENOMIC DNA]</scope>
    <source>
        <strain evidence="3">P18</strain>
    </source>
</reference>
<keyword evidence="3" id="KW-1185">Reference proteome</keyword>
<organism evidence="2 3">
    <name type="scientific">Butyrivibrio proteoclasticus</name>
    <dbReference type="NCBI Taxonomy" id="43305"/>
    <lineage>
        <taxon>Bacteria</taxon>
        <taxon>Bacillati</taxon>
        <taxon>Bacillota</taxon>
        <taxon>Clostridia</taxon>
        <taxon>Lachnospirales</taxon>
        <taxon>Lachnospiraceae</taxon>
        <taxon>Butyrivibrio</taxon>
    </lineage>
</organism>
<keyword evidence="1" id="KW-1133">Transmembrane helix</keyword>
<dbReference type="EMBL" id="FOXO01000007">
    <property type="protein sequence ID" value="SFP73872.1"/>
    <property type="molecule type" value="Genomic_DNA"/>
</dbReference>